<reference evidence="2 3" key="1">
    <citation type="submission" date="2018-09" db="EMBL/GenBank/DDBJ databases">
        <title>Zymobacter palmae IAM14233 (=T109) whole genome analysis.</title>
        <authorList>
            <person name="Yanase H."/>
        </authorList>
    </citation>
    <scope>NUCLEOTIDE SEQUENCE [LARGE SCALE GENOMIC DNA]</scope>
    <source>
        <strain evidence="2 3">IAM14233</strain>
    </source>
</reference>
<dbReference type="KEGG" id="zpl:ZBT109_0840"/>
<accession>A0A348HDB4</accession>
<dbReference type="OrthoDB" id="8161726at2"/>
<dbReference type="AlphaFoldDB" id="A0A348HDB4"/>
<feature type="chain" id="PRO_5016558541" evidence="1">
    <location>
        <begin position="25"/>
        <end position="149"/>
    </location>
</feature>
<keyword evidence="1" id="KW-0732">Signal</keyword>
<dbReference type="EMBL" id="AP018933">
    <property type="protein sequence ID" value="BBG29616.1"/>
    <property type="molecule type" value="Genomic_DNA"/>
</dbReference>
<evidence type="ECO:0000256" key="1">
    <source>
        <dbReference type="SAM" id="SignalP"/>
    </source>
</evidence>
<proteinExistence type="predicted"/>
<feature type="signal peptide" evidence="1">
    <location>
        <begin position="1"/>
        <end position="24"/>
    </location>
</feature>
<name>A0A348HDB4_9GAMM</name>
<keyword evidence="3" id="KW-1185">Reference proteome</keyword>
<organism evidence="2 3">
    <name type="scientific">Zymobacter palmae</name>
    <dbReference type="NCBI Taxonomy" id="33074"/>
    <lineage>
        <taxon>Bacteria</taxon>
        <taxon>Pseudomonadati</taxon>
        <taxon>Pseudomonadota</taxon>
        <taxon>Gammaproteobacteria</taxon>
        <taxon>Oceanospirillales</taxon>
        <taxon>Halomonadaceae</taxon>
        <taxon>Zymobacter group</taxon>
        <taxon>Zymobacter</taxon>
    </lineage>
</organism>
<gene>
    <name evidence="2" type="ORF">ZBT109_0840</name>
</gene>
<evidence type="ECO:0000313" key="2">
    <source>
        <dbReference type="EMBL" id="BBG29616.1"/>
    </source>
</evidence>
<sequence length="149" mass="16381">MMQRGYLCALLVGFIGLSAGNVQADDTGYTLPYRDVLAMPQAQERLDPAVRLFFGQQQFPQPTSWRHDYFVDRSGNALFKSAESACRNVALENLVTLQERARAVGANAVVNIVSDYSRSPRNDSDSYQCHVGSMTANVSLKGTMATLPD</sequence>
<evidence type="ECO:0000313" key="3">
    <source>
        <dbReference type="Proteomes" id="UP000267342"/>
    </source>
</evidence>
<dbReference type="Proteomes" id="UP000267342">
    <property type="component" value="Chromosome"/>
</dbReference>
<dbReference type="STRING" id="1123510.GCA_000620025_01603"/>
<dbReference type="RefSeq" id="WP_038279651.1">
    <property type="nucleotide sequence ID" value="NZ_AP018933.1"/>
</dbReference>
<protein>
    <submittedName>
        <fullName evidence="2">Anaerobic dehydrogenases</fullName>
    </submittedName>
</protein>